<dbReference type="EMBL" id="JAWWNJ010000074">
    <property type="protein sequence ID" value="KAK7006868.1"/>
    <property type="molecule type" value="Genomic_DNA"/>
</dbReference>
<organism evidence="2 3">
    <name type="scientific">Favolaschia claudopus</name>
    <dbReference type="NCBI Taxonomy" id="2862362"/>
    <lineage>
        <taxon>Eukaryota</taxon>
        <taxon>Fungi</taxon>
        <taxon>Dikarya</taxon>
        <taxon>Basidiomycota</taxon>
        <taxon>Agaricomycotina</taxon>
        <taxon>Agaricomycetes</taxon>
        <taxon>Agaricomycetidae</taxon>
        <taxon>Agaricales</taxon>
        <taxon>Marasmiineae</taxon>
        <taxon>Mycenaceae</taxon>
        <taxon>Favolaschia</taxon>
    </lineage>
</organism>
<evidence type="ECO:0000313" key="3">
    <source>
        <dbReference type="Proteomes" id="UP001362999"/>
    </source>
</evidence>
<accession>A0AAW0ACB5</accession>
<name>A0AAW0ACB5_9AGAR</name>
<dbReference type="Proteomes" id="UP001362999">
    <property type="component" value="Unassembled WGS sequence"/>
</dbReference>
<evidence type="ECO:0000256" key="1">
    <source>
        <dbReference type="SAM" id="MobiDB-lite"/>
    </source>
</evidence>
<sequence length="249" mass="27949">MATVVMMKKKTPKGRRKRKRSGGSRNARMVLKTLSMAHPRSSAVVNDIFASSRKEVFKGFHPPAESGTPTLSGKKKVKGGAGPVTAPKPIFVDELVLLTCGIDSCDHRESIGAYLFPTTKNAFDRPARYMGRTVTRCYNVLHKPYSTKNDFPSIRRFFLPWARFHRISQSSQKHNLSLEIWPAIDLTLVKEKHSSLSSMKQLAEATGTKSRLLRVITSLQLLPGVIRRELDLGTEIFATKPLKRMRMAL</sequence>
<protein>
    <submittedName>
        <fullName evidence="2">Uncharacterized protein</fullName>
    </submittedName>
</protein>
<keyword evidence="3" id="KW-1185">Reference proteome</keyword>
<comment type="caution">
    <text evidence="2">The sequence shown here is derived from an EMBL/GenBank/DDBJ whole genome shotgun (WGS) entry which is preliminary data.</text>
</comment>
<reference evidence="2 3" key="1">
    <citation type="journal article" date="2024" name="J Genomics">
        <title>Draft genome sequencing and assembly of Favolaschia claudopus CIRM-BRFM 2984 isolated from oak limbs.</title>
        <authorList>
            <person name="Navarro D."/>
            <person name="Drula E."/>
            <person name="Chaduli D."/>
            <person name="Cazenave R."/>
            <person name="Ahrendt S."/>
            <person name="Wang J."/>
            <person name="Lipzen A."/>
            <person name="Daum C."/>
            <person name="Barry K."/>
            <person name="Grigoriev I.V."/>
            <person name="Favel A."/>
            <person name="Rosso M.N."/>
            <person name="Martin F."/>
        </authorList>
    </citation>
    <scope>NUCLEOTIDE SEQUENCE [LARGE SCALE GENOMIC DNA]</scope>
    <source>
        <strain evidence="2 3">CIRM-BRFM 2984</strain>
    </source>
</reference>
<evidence type="ECO:0000313" key="2">
    <source>
        <dbReference type="EMBL" id="KAK7006868.1"/>
    </source>
</evidence>
<feature type="region of interest" description="Disordered" evidence="1">
    <location>
        <begin position="1"/>
        <end position="27"/>
    </location>
</feature>
<dbReference type="AlphaFoldDB" id="A0AAW0ACB5"/>
<feature type="region of interest" description="Disordered" evidence="1">
    <location>
        <begin position="60"/>
        <end position="80"/>
    </location>
</feature>
<feature type="compositionally biased region" description="Basic residues" evidence="1">
    <location>
        <begin position="7"/>
        <end position="22"/>
    </location>
</feature>
<proteinExistence type="predicted"/>
<gene>
    <name evidence="2" type="ORF">R3P38DRAFT_2793549</name>
</gene>